<dbReference type="GO" id="GO:0009288">
    <property type="term" value="C:bacterial-type flagellum"/>
    <property type="evidence" value="ECO:0007669"/>
    <property type="project" value="InterPro"/>
</dbReference>
<dbReference type="KEGG" id="cari:FNU76_05295"/>
<evidence type="ECO:0000313" key="3">
    <source>
        <dbReference type="Proteomes" id="UP000317550"/>
    </source>
</evidence>
<dbReference type="RefSeq" id="WP_143856737.1">
    <property type="nucleotide sequence ID" value="NZ_CP041730.1"/>
</dbReference>
<dbReference type="AlphaFoldDB" id="A0A516SCD5"/>
<dbReference type="InterPro" id="IPR010809">
    <property type="entry name" value="FliD_C"/>
</dbReference>
<accession>A0A516SCD5</accession>
<proteinExistence type="predicted"/>
<evidence type="ECO:0000313" key="2">
    <source>
        <dbReference type="EMBL" id="QDQ25812.1"/>
    </source>
</evidence>
<gene>
    <name evidence="2" type="ORF">FNU76_05295</name>
</gene>
<feature type="domain" description="Flagellar hook-associated protein 2 C-terminal" evidence="1">
    <location>
        <begin position="139"/>
        <end position="243"/>
    </location>
</feature>
<sequence length="315" mass="33271">MSVKGISEAAFLQLNQAKRPGAAGGASLPNAADSFAVQLAQFKTQTMGALMSDKGASSVDALGGSKPAGGSDPLSALTGSRASTATTGLNPALFDPQAGYDMMSLINKKDVNYQAQFAELSEMKTHLLGMQQAGKYLGDIKTSTGDDAIKAQLQEFTTQYNRWVQRFDGDMQAGGVLAGTQAAQVSRYELEQNIKNIFYGAKSGMHGMADLGVTIDPDTKLASLDADKLASALKGNRQGVVDTVQDFSGHFVHSAELLNSDGNFILKQLANLNKAIHYIADNRTSLQAEFGSGDAAQPTGKLAEALAAYQRSYRT</sequence>
<name>A0A516SCD5_9NEIS</name>
<dbReference type="Pfam" id="PF07195">
    <property type="entry name" value="FliD_C"/>
    <property type="match status" value="1"/>
</dbReference>
<dbReference type="EMBL" id="CP041730">
    <property type="protein sequence ID" value="QDQ25812.1"/>
    <property type="molecule type" value="Genomic_DNA"/>
</dbReference>
<evidence type="ECO:0000259" key="1">
    <source>
        <dbReference type="Pfam" id="PF07195"/>
    </source>
</evidence>
<dbReference type="GO" id="GO:0007155">
    <property type="term" value="P:cell adhesion"/>
    <property type="evidence" value="ECO:0007669"/>
    <property type="project" value="InterPro"/>
</dbReference>
<dbReference type="Proteomes" id="UP000317550">
    <property type="component" value="Chromosome"/>
</dbReference>
<organism evidence="2 3">
    <name type="scientific">Chitinimonas arctica</name>
    <dbReference type="NCBI Taxonomy" id="2594795"/>
    <lineage>
        <taxon>Bacteria</taxon>
        <taxon>Pseudomonadati</taxon>
        <taxon>Pseudomonadota</taxon>
        <taxon>Betaproteobacteria</taxon>
        <taxon>Neisseriales</taxon>
        <taxon>Chitinibacteraceae</taxon>
        <taxon>Chitinimonas</taxon>
    </lineage>
</organism>
<dbReference type="OrthoDB" id="8588674at2"/>
<reference evidence="3" key="1">
    <citation type="submission" date="2019-07" db="EMBL/GenBank/DDBJ databases">
        <title>Chitinimonas sp. nov., isolated from Ny-Alesund, arctica soil.</title>
        <authorList>
            <person name="Xu Q."/>
            <person name="Peng F."/>
        </authorList>
    </citation>
    <scope>NUCLEOTIDE SEQUENCE [LARGE SCALE GENOMIC DNA]</scope>
    <source>
        <strain evidence="3">R3-44</strain>
    </source>
</reference>
<protein>
    <recommendedName>
        <fullName evidence="1">Flagellar hook-associated protein 2 C-terminal domain-containing protein</fullName>
    </recommendedName>
</protein>
<keyword evidence="3" id="KW-1185">Reference proteome</keyword>